<reference evidence="4" key="1">
    <citation type="submission" date="2025-08" db="UniProtKB">
        <authorList>
            <consortium name="RefSeq"/>
        </authorList>
    </citation>
    <scope>IDENTIFICATION</scope>
    <source>
        <strain evidence="4">Airmid</strain>
    </source>
</reference>
<sequence>MIPYKSLYGFPDKCSKIIEYKEVTENELREKYRNCQMNFLEKWQITMNQYYTESLNFCCFVYEVLECESKVLSECDLDYSDRNERETRRLFDKSCQPILAKNSCGNSNKNETNWFQIVGIVIAIAASVVSCILGIRYIYNRFKKSPELKLQMEAKNAYKKDKFEQLLKLELARTTYDEEVDKRDSQWIEKMTEIIIEKERSKISGLVKKLGALVGIGGNKSEPKKENGAVAYLKKQVANLFGRNPEKQKMKKLKEKIWSKINEDSKQEEFWKDFNKYSESYNQSNLTENKKMKLDEENIKKIEELARSEADLQYDDIEKDNFLRITDRKFYKKIKNKPFAERELKRMIEARQIHDEKADPFVAKIIESLNQEQVNIHHEMLRSKNFAQIEKMDQLNDWTKRLKQTRTKIRSNRPEYFAMTPVSVDNEIPMIADIEGTVKIPPNESQQVKKKGLFNWLPFRNSSNLDNNVQEKFETKTADHEIEGTGKIPPNDSQQDKMQHEFSPIEEEVISVQKYFRDVMEQKDQNLNGLLEPSKVLYDLNDEQLINLTQLPPEPLRRKEIILYKSVNGIPIFSEIAKNSYKNDFKYPYYGLIAEEAALTKQWDIIQAQFNEKREELKPKRTKQNLFGMRNKKMMTESEKQRKLKKYEKEFKSQFENKAKSTG</sequence>
<dbReference type="RefSeq" id="XP_027205793.1">
    <property type="nucleotide sequence ID" value="XM_027349992.1"/>
</dbReference>
<keyword evidence="3" id="KW-1185">Reference proteome</keyword>
<dbReference type="KEGG" id="dpte:113799374"/>
<keyword evidence="2" id="KW-0472">Membrane</keyword>
<proteinExistence type="predicted"/>
<feature type="compositionally biased region" description="Basic and acidic residues" evidence="1">
    <location>
        <begin position="634"/>
        <end position="644"/>
    </location>
</feature>
<evidence type="ECO:0000256" key="2">
    <source>
        <dbReference type="SAM" id="Phobius"/>
    </source>
</evidence>
<evidence type="ECO:0000313" key="3">
    <source>
        <dbReference type="Proteomes" id="UP000515146"/>
    </source>
</evidence>
<keyword evidence="2" id="KW-1133">Transmembrane helix</keyword>
<evidence type="ECO:0000256" key="1">
    <source>
        <dbReference type="SAM" id="MobiDB-lite"/>
    </source>
</evidence>
<evidence type="ECO:0000313" key="4">
    <source>
        <dbReference type="RefSeq" id="XP_027205793.1"/>
    </source>
</evidence>
<organism evidence="3 4">
    <name type="scientific">Dermatophagoides pteronyssinus</name>
    <name type="common">European house dust mite</name>
    <dbReference type="NCBI Taxonomy" id="6956"/>
    <lineage>
        <taxon>Eukaryota</taxon>
        <taxon>Metazoa</taxon>
        <taxon>Ecdysozoa</taxon>
        <taxon>Arthropoda</taxon>
        <taxon>Chelicerata</taxon>
        <taxon>Arachnida</taxon>
        <taxon>Acari</taxon>
        <taxon>Acariformes</taxon>
        <taxon>Sarcoptiformes</taxon>
        <taxon>Astigmata</taxon>
        <taxon>Psoroptidia</taxon>
        <taxon>Analgoidea</taxon>
        <taxon>Pyroglyphidae</taxon>
        <taxon>Dermatophagoidinae</taxon>
        <taxon>Dermatophagoides</taxon>
    </lineage>
</organism>
<feature type="region of interest" description="Disordered" evidence="1">
    <location>
        <begin position="622"/>
        <end position="644"/>
    </location>
</feature>
<dbReference type="Proteomes" id="UP000515146">
    <property type="component" value="Unplaced"/>
</dbReference>
<protein>
    <submittedName>
        <fullName evidence="4">Uncharacterized protein LOC113799374</fullName>
    </submittedName>
</protein>
<dbReference type="InParanoid" id="A0A6P6YJT2"/>
<accession>A0A6P6YJT2</accession>
<gene>
    <name evidence="4" type="primary">LOC113799374</name>
</gene>
<keyword evidence="2" id="KW-0812">Transmembrane</keyword>
<dbReference type="AlphaFoldDB" id="A0A6P6YJT2"/>
<feature type="transmembrane region" description="Helical" evidence="2">
    <location>
        <begin position="114"/>
        <end position="139"/>
    </location>
</feature>
<name>A0A6P6YJT2_DERPT</name>